<comment type="cofactor">
    <cofactor evidence="6">
        <name>thiamine diphosphate</name>
        <dbReference type="ChEBI" id="CHEBI:58937"/>
    </cofactor>
    <text evidence="6">Binds 1 thiamine pyrophosphate per subunit.</text>
</comment>
<evidence type="ECO:0000313" key="8">
    <source>
        <dbReference type="EMBL" id="GEO88427.1"/>
    </source>
</evidence>
<dbReference type="PANTHER" id="PTHR42916:SF1">
    <property type="entry name" value="PROTEIN PHYLLO, CHLOROPLASTIC"/>
    <property type="match status" value="1"/>
</dbReference>
<dbReference type="UniPathway" id="UPA00079"/>
<dbReference type="Gene3D" id="3.40.50.970">
    <property type="match status" value="2"/>
</dbReference>
<dbReference type="GO" id="GO:0030976">
    <property type="term" value="F:thiamine pyrophosphate binding"/>
    <property type="evidence" value="ECO:0007669"/>
    <property type="project" value="UniProtKB-UniRule"/>
</dbReference>
<keyword evidence="5 6" id="KW-0464">Manganese</keyword>
<evidence type="ECO:0000256" key="1">
    <source>
        <dbReference type="ARBA" id="ARBA00022679"/>
    </source>
</evidence>
<keyword evidence="9" id="KW-1185">Reference proteome</keyword>
<comment type="subunit">
    <text evidence="6">Homodimer.</text>
</comment>
<dbReference type="EC" id="2.2.1.9" evidence="6"/>
<keyword evidence="3 6" id="KW-0460">Magnesium</keyword>
<keyword evidence="1 6" id="KW-0808">Transferase</keyword>
<comment type="pathway">
    <text evidence="6">Quinol/quinone metabolism; menaquinone biosynthesis.</text>
</comment>
<keyword evidence="2 6" id="KW-0479">Metal-binding</keyword>
<accession>A0A512HSK8</accession>
<name>A0A512HSK8_9ACTN</name>
<dbReference type="EMBL" id="BJZQ01000002">
    <property type="protein sequence ID" value="GEO88427.1"/>
    <property type="molecule type" value="Genomic_DNA"/>
</dbReference>
<comment type="cofactor">
    <cofactor evidence="6">
        <name>Mg(2+)</name>
        <dbReference type="ChEBI" id="CHEBI:18420"/>
    </cofactor>
    <cofactor evidence="6">
        <name>Mn(2+)</name>
        <dbReference type="ChEBI" id="CHEBI:29035"/>
    </cofactor>
</comment>
<gene>
    <name evidence="6 8" type="primary">menD</name>
    <name evidence="8" type="ORF">AFL01nite_07540</name>
</gene>
<dbReference type="SUPFAM" id="SSF52518">
    <property type="entry name" value="Thiamin diphosphate-binding fold (THDP-binding)"/>
    <property type="match status" value="2"/>
</dbReference>
<dbReference type="GO" id="GO:0070204">
    <property type="term" value="F:2-succinyl-5-enolpyruvyl-6-hydroxy-3-cyclohexene-1-carboxylic-acid synthase activity"/>
    <property type="evidence" value="ECO:0007669"/>
    <property type="project" value="UniProtKB-UniRule"/>
</dbReference>
<evidence type="ECO:0000256" key="2">
    <source>
        <dbReference type="ARBA" id="ARBA00022723"/>
    </source>
</evidence>
<dbReference type="UniPathway" id="UPA01057">
    <property type="reaction ID" value="UER00164"/>
</dbReference>
<dbReference type="GO" id="GO:0000287">
    <property type="term" value="F:magnesium ion binding"/>
    <property type="evidence" value="ECO:0007669"/>
    <property type="project" value="UniProtKB-UniRule"/>
</dbReference>
<dbReference type="InterPro" id="IPR012001">
    <property type="entry name" value="Thiamin_PyroP_enz_TPP-bd_dom"/>
</dbReference>
<evidence type="ECO:0000256" key="4">
    <source>
        <dbReference type="ARBA" id="ARBA00023052"/>
    </source>
</evidence>
<evidence type="ECO:0000313" key="9">
    <source>
        <dbReference type="Proteomes" id="UP000321769"/>
    </source>
</evidence>
<dbReference type="PANTHER" id="PTHR42916">
    <property type="entry name" value="2-SUCCINYL-5-ENOLPYRUVYL-6-HYDROXY-3-CYCLOHEXENE-1-CARBOXYLATE SYNTHASE"/>
    <property type="match status" value="1"/>
</dbReference>
<comment type="catalytic activity">
    <reaction evidence="6">
        <text>isochorismate + 2-oxoglutarate + H(+) = 5-enolpyruvoyl-6-hydroxy-2-succinyl-cyclohex-3-ene-1-carboxylate + CO2</text>
        <dbReference type="Rhea" id="RHEA:25593"/>
        <dbReference type="ChEBI" id="CHEBI:15378"/>
        <dbReference type="ChEBI" id="CHEBI:16526"/>
        <dbReference type="ChEBI" id="CHEBI:16810"/>
        <dbReference type="ChEBI" id="CHEBI:29780"/>
        <dbReference type="ChEBI" id="CHEBI:58818"/>
        <dbReference type="EC" id="2.2.1.9"/>
    </reaction>
</comment>
<comment type="function">
    <text evidence="6">Catalyzes the thiamine diphosphate-dependent decarboxylation of 2-oxoglutarate and the subsequent addition of the resulting succinic semialdehyde-thiamine pyrophosphate anion to isochorismate to yield 2-succinyl-5-enolpyruvyl-6-hydroxy-3-cyclohexene-1-carboxylate (SEPHCHC).</text>
</comment>
<protein>
    <recommendedName>
        <fullName evidence="6">2-succinyl-5-enolpyruvyl-6-hydroxy-3-cyclohexene-1-carboxylate synthase</fullName>
        <shortName evidence="6">SEPHCHC synthase</shortName>
        <ecNumber evidence="6">2.2.1.9</ecNumber>
    </recommendedName>
    <alternativeName>
        <fullName evidence="6">Menaquinone biosynthesis protein MenD</fullName>
    </alternativeName>
</protein>
<evidence type="ECO:0000256" key="6">
    <source>
        <dbReference type="HAMAP-Rule" id="MF_01659"/>
    </source>
</evidence>
<dbReference type="CDD" id="cd02009">
    <property type="entry name" value="TPP_SHCHC_synthase"/>
    <property type="match status" value="1"/>
</dbReference>
<keyword evidence="6" id="KW-0474">Menaquinone biosynthesis</keyword>
<dbReference type="RefSeq" id="WP_186813795.1">
    <property type="nucleotide sequence ID" value="NZ_BAAAYQ010000001.1"/>
</dbReference>
<comment type="similarity">
    <text evidence="6">Belongs to the TPP enzyme family. MenD subfamily.</text>
</comment>
<dbReference type="GO" id="GO:0030145">
    <property type="term" value="F:manganese ion binding"/>
    <property type="evidence" value="ECO:0007669"/>
    <property type="project" value="UniProtKB-UniRule"/>
</dbReference>
<comment type="caution">
    <text evidence="8">The sequence shown here is derived from an EMBL/GenBank/DDBJ whole genome shotgun (WGS) entry which is preliminary data.</text>
</comment>
<evidence type="ECO:0000256" key="5">
    <source>
        <dbReference type="ARBA" id="ARBA00023211"/>
    </source>
</evidence>
<evidence type="ECO:0000259" key="7">
    <source>
        <dbReference type="Pfam" id="PF02776"/>
    </source>
</evidence>
<reference evidence="8 9" key="1">
    <citation type="submission" date="2019-07" db="EMBL/GenBank/DDBJ databases">
        <title>Whole genome shotgun sequence of Aeromicrobium flavum NBRC 107625.</title>
        <authorList>
            <person name="Hosoyama A."/>
            <person name="Uohara A."/>
            <person name="Ohji S."/>
            <person name="Ichikawa N."/>
        </authorList>
    </citation>
    <scope>NUCLEOTIDE SEQUENCE [LARGE SCALE GENOMIC DNA]</scope>
    <source>
        <strain evidence="8 9">NBRC 107625</strain>
    </source>
</reference>
<organism evidence="8 9">
    <name type="scientific">Aeromicrobium flavum</name>
    <dbReference type="NCBI Taxonomy" id="416568"/>
    <lineage>
        <taxon>Bacteria</taxon>
        <taxon>Bacillati</taxon>
        <taxon>Actinomycetota</taxon>
        <taxon>Actinomycetes</taxon>
        <taxon>Propionibacteriales</taxon>
        <taxon>Nocardioidaceae</taxon>
        <taxon>Aeromicrobium</taxon>
    </lineage>
</organism>
<dbReference type="AlphaFoldDB" id="A0A512HSK8"/>
<evidence type="ECO:0000256" key="3">
    <source>
        <dbReference type="ARBA" id="ARBA00022842"/>
    </source>
</evidence>
<dbReference type="Pfam" id="PF02776">
    <property type="entry name" value="TPP_enzyme_N"/>
    <property type="match status" value="1"/>
</dbReference>
<feature type="domain" description="Thiamine pyrophosphate enzyme N-terminal TPP-binding" evidence="7">
    <location>
        <begin position="9"/>
        <end position="121"/>
    </location>
</feature>
<dbReference type="Proteomes" id="UP000321769">
    <property type="component" value="Unassembled WGS sequence"/>
</dbReference>
<dbReference type="GO" id="GO:0009234">
    <property type="term" value="P:menaquinone biosynthetic process"/>
    <property type="evidence" value="ECO:0007669"/>
    <property type="project" value="UniProtKB-UniRule"/>
</dbReference>
<dbReference type="InterPro" id="IPR004433">
    <property type="entry name" value="MenaQ_synth_MenD"/>
</dbReference>
<dbReference type="CDD" id="cd07037">
    <property type="entry name" value="TPP_PYR_MenD"/>
    <property type="match status" value="1"/>
</dbReference>
<dbReference type="HAMAP" id="MF_01659">
    <property type="entry name" value="MenD"/>
    <property type="match status" value="1"/>
</dbReference>
<proteinExistence type="inferred from homology"/>
<keyword evidence="4 6" id="KW-0786">Thiamine pyrophosphate</keyword>
<comment type="pathway">
    <text evidence="6">Quinol/quinone metabolism; 1,4-dihydroxy-2-naphthoate biosynthesis; 1,4-dihydroxy-2-naphthoate from chorismate: step 2/7.</text>
</comment>
<dbReference type="InterPro" id="IPR029061">
    <property type="entry name" value="THDP-binding"/>
</dbReference>
<sequence length="513" mass="53731">MSDERAVEIARRLITALLAQQVTDAVLSPGSRSGPIALALHAADEQGLIRLHVRVDEREAGYLALGLAKASGRLTPVITTSGTAVANLHPALLEALHTRLPLLAVTADRPARLRGTGANQTTVQPGMFPGVTFTDRITGLAGAVREGGPVHLNVELDEPLVESVDWQFSQNSWSMNTPASGRTQTLDGSPRTVLVAGDGADPALAAVAQQAGWPILAEPSSGLRSAPTAVACGRVVLGGRLIERIERIVSAGHPTLSRPVTNLLTRTHLPTVHVGDPSTFPGVPGSNVTFADRIAVHGSRADDDWVKSWIQAGDRIDNALLQAEQFTVAKEVWAAAGRGLLVLGSSNTIRDVDLVAPVRVPGPRVLANRGLAGIDGTVSTALGAALASYGRAIALMGDLTFLHGANGLLMGPLEPRPNLTIVVLNDDGGGIFHTLEQGAPEYSAAFERVFGTPTRTRIDSLCEAHGVKHRLVEVGQLAGYLSRSPVGIEVLEVRVTRAGRRALQSVVSGLAAV</sequence>
<dbReference type="Gene3D" id="3.40.50.1220">
    <property type="entry name" value="TPP-binding domain"/>
    <property type="match status" value="1"/>
</dbReference>
<dbReference type="PIRSF" id="PIRSF004983">
    <property type="entry name" value="MenD"/>
    <property type="match status" value="1"/>
</dbReference>